<dbReference type="GO" id="GO:0009319">
    <property type="term" value="C:cytochrome o ubiquinol oxidase complex"/>
    <property type="evidence" value="ECO:0007669"/>
    <property type="project" value="TreeGrafter"/>
</dbReference>
<dbReference type="GO" id="GO:0019646">
    <property type="term" value="P:aerobic electron transport chain"/>
    <property type="evidence" value="ECO:0007669"/>
    <property type="project" value="TreeGrafter"/>
</dbReference>
<dbReference type="InterPro" id="IPR005171">
    <property type="entry name" value="Cyt_c_oxidase_su4_prok"/>
</dbReference>
<evidence type="ECO:0000256" key="15">
    <source>
        <dbReference type="ARBA" id="ARBA00031887"/>
    </source>
</evidence>
<comment type="subunit">
    <text evidence="3">Heterooctamer of two A chains, two B chains, two C chains and two D chains.</text>
</comment>
<evidence type="ECO:0000256" key="9">
    <source>
        <dbReference type="ARBA" id="ARBA00022989"/>
    </source>
</evidence>
<dbReference type="PANTHER" id="PTHR36835:SF1">
    <property type="entry name" value="CYTOCHROME BO(3) UBIQUINOL OXIDASE SUBUNIT 4"/>
    <property type="match status" value="1"/>
</dbReference>
<evidence type="ECO:0000256" key="11">
    <source>
        <dbReference type="ARBA" id="ARBA00023136"/>
    </source>
</evidence>
<keyword evidence="7 18" id="KW-0812">Transmembrane</keyword>
<evidence type="ECO:0000256" key="13">
    <source>
        <dbReference type="ARBA" id="ARBA00030071"/>
    </source>
</evidence>
<evidence type="ECO:0000256" key="2">
    <source>
        <dbReference type="ARBA" id="ARBA00008079"/>
    </source>
</evidence>
<evidence type="ECO:0000256" key="10">
    <source>
        <dbReference type="ARBA" id="ARBA00023002"/>
    </source>
</evidence>
<dbReference type="InterPro" id="IPR014210">
    <property type="entry name" value="Cyt_o_ubiqinol_oxidase_su4"/>
</dbReference>
<protein>
    <recommendedName>
        <fullName evidence="4">Cytochrome bo(3) ubiquinol oxidase subunit 4</fullName>
    </recommendedName>
    <alternativeName>
        <fullName evidence="16">Cytochrome o ubiquinol oxidase subunit 4</fullName>
    </alternativeName>
    <alternativeName>
        <fullName evidence="13">Oxidase bo(3) subunit 4</fullName>
    </alternativeName>
    <alternativeName>
        <fullName evidence="14">Ubiquinol oxidase polypeptide IV</fullName>
    </alternativeName>
    <alternativeName>
        <fullName evidence="15">Ubiquinol oxidase subunit 4</fullName>
    </alternativeName>
</protein>
<reference evidence="19 20" key="1">
    <citation type="submission" date="2019-06" db="EMBL/GenBank/DDBJ databases">
        <title>Genome of Methylobacterium sp. 17Sr1-39.</title>
        <authorList>
            <person name="Seo T."/>
        </authorList>
    </citation>
    <scope>NUCLEOTIDE SEQUENCE [LARGE SCALE GENOMIC DNA]</scope>
    <source>
        <strain evidence="19 20">17Sr1-39</strain>
    </source>
</reference>
<dbReference type="OrthoDB" id="2375888at2"/>
<keyword evidence="20" id="KW-1185">Reference proteome</keyword>
<comment type="subcellular location">
    <subcellularLocation>
        <location evidence="1">Cell membrane</location>
        <topology evidence="1">Multi-pass membrane protein</topology>
    </subcellularLocation>
</comment>
<keyword evidence="9 18" id="KW-1133">Transmembrane helix</keyword>
<proteinExistence type="inferred from homology"/>
<sequence>MTRLPQATLGQGGEGHRTGDAAPGDHGQDGAGVTAAIRSYLVGLALAALLTAGSFWLSYTHVIYGPAVNVALIVLAIAQIGIHLVFFLHLTTAPDHINNALALAFGILVVVLLIGGTLWIMGHMNANMMPAGGMMHTGPMPPGSGMKP</sequence>
<evidence type="ECO:0000256" key="3">
    <source>
        <dbReference type="ARBA" id="ARBA00011700"/>
    </source>
</evidence>
<name>A0A5C4LG89_9HYPH</name>
<comment type="similarity">
    <text evidence="2">Belongs to the cytochrome c oxidase bacterial subunit 4 family.</text>
</comment>
<evidence type="ECO:0000256" key="4">
    <source>
        <dbReference type="ARBA" id="ARBA00014689"/>
    </source>
</evidence>
<feature type="transmembrane region" description="Helical" evidence="18">
    <location>
        <begin position="63"/>
        <end position="88"/>
    </location>
</feature>
<dbReference type="NCBIfam" id="TIGR02847">
    <property type="entry name" value="CyoD"/>
    <property type="match status" value="1"/>
</dbReference>
<dbReference type="PANTHER" id="PTHR36835">
    <property type="entry name" value="CYTOCHROME BO(3) UBIQUINOL OXIDASE SUBUNIT 4"/>
    <property type="match status" value="1"/>
</dbReference>
<evidence type="ECO:0000313" key="19">
    <source>
        <dbReference type="EMBL" id="TNC11429.1"/>
    </source>
</evidence>
<evidence type="ECO:0000256" key="12">
    <source>
        <dbReference type="ARBA" id="ARBA00025694"/>
    </source>
</evidence>
<feature type="transmembrane region" description="Helical" evidence="18">
    <location>
        <begin position="100"/>
        <end position="121"/>
    </location>
</feature>
<keyword evidence="5" id="KW-0813">Transport</keyword>
<dbReference type="GO" id="GO:0005886">
    <property type="term" value="C:plasma membrane"/>
    <property type="evidence" value="ECO:0007669"/>
    <property type="project" value="UniProtKB-SubCell"/>
</dbReference>
<comment type="caution">
    <text evidence="19">The sequence shown here is derived from an EMBL/GenBank/DDBJ whole genome shotgun (WGS) entry which is preliminary data.</text>
</comment>
<dbReference type="InterPro" id="IPR050968">
    <property type="entry name" value="Cytochrome_c_oxidase_bac_sub4"/>
</dbReference>
<keyword evidence="8" id="KW-0249">Electron transport</keyword>
<dbReference type="Proteomes" id="UP000305267">
    <property type="component" value="Unassembled WGS sequence"/>
</dbReference>
<dbReference type="GO" id="GO:0009486">
    <property type="term" value="F:cytochrome bo3 ubiquinol oxidase activity"/>
    <property type="evidence" value="ECO:0007669"/>
    <property type="project" value="InterPro"/>
</dbReference>
<feature type="region of interest" description="Disordered" evidence="17">
    <location>
        <begin position="1"/>
        <end position="26"/>
    </location>
</feature>
<dbReference type="GO" id="GO:0015078">
    <property type="term" value="F:proton transmembrane transporter activity"/>
    <property type="evidence" value="ECO:0007669"/>
    <property type="project" value="TreeGrafter"/>
</dbReference>
<evidence type="ECO:0000313" key="20">
    <source>
        <dbReference type="Proteomes" id="UP000305267"/>
    </source>
</evidence>
<dbReference type="GO" id="GO:0015990">
    <property type="term" value="P:electron transport coupled proton transport"/>
    <property type="evidence" value="ECO:0007669"/>
    <property type="project" value="InterPro"/>
</dbReference>
<dbReference type="AlphaFoldDB" id="A0A5C4LG89"/>
<evidence type="ECO:0000256" key="7">
    <source>
        <dbReference type="ARBA" id="ARBA00022692"/>
    </source>
</evidence>
<evidence type="ECO:0000256" key="5">
    <source>
        <dbReference type="ARBA" id="ARBA00022448"/>
    </source>
</evidence>
<comment type="function">
    <text evidence="12">Cytochrome bo(3) ubiquinol terminal oxidase is the component of the aerobic respiratory chain of E.coli that predominates when cells are grown at high aeration. Has proton pump activity across the membrane in addition to electron transfer, pumping 2 protons/electron.</text>
</comment>
<evidence type="ECO:0000256" key="8">
    <source>
        <dbReference type="ARBA" id="ARBA00022982"/>
    </source>
</evidence>
<evidence type="ECO:0000256" key="1">
    <source>
        <dbReference type="ARBA" id="ARBA00004651"/>
    </source>
</evidence>
<dbReference type="Pfam" id="PF03626">
    <property type="entry name" value="COX4_pro"/>
    <property type="match status" value="1"/>
</dbReference>
<evidence type="ECO:0000256" key="6">
    <source>
        <dbReference type="ARBA" id="ARBA00022475"/>
    </source>
</evidence>
<evidence type="ECO:0000256" key="16">
    <source>
        <dbReference type="ARBA" id="ARBA00032185"/>
    </source>
</evidence>
<organism evidence="19 20">
    <name type="scientific">Methylobacterium terricola</name>
    <dbReference type="NCBI Taxonomy" id="2583531"/>
    <lineage>
        <taxon>Bacteria</taxon>
        <taxon>Pseudomonadati</taxon>
        <taxon>Pseudomonadota</taxon>
        <taxon>Alphaproteobacteria</taxon>
        <taxon>Hyphomicrobiales</taxon>
        <taxon>Methylobacteriaceae</taxon>
        <taxon>Methylobacterium</taxon>
    </lineage>
</organism>
<keyword evidence="10" id="KW-0560">Oxidoreductase</keyword>
<dbReference type="EMBL" id="VDDA01000009">
    <property type="protein sequence ID" value="TNC11429.1"/>
    <property type="molecule type" value="Genomic_DNA"/>
</dbReference>
<dbReference type="RefSeq" id="WP_139037510.1">
    <property type="nucleotide sequence ID" value="NZ_VDDA01000009.1"/>
</dbReference>
<accession>A0A5C4LG89</accession>
<feature type="transmembrane region" description="Helical" evidence="18">
    <location>
        <begin position="40"/>
        <end position="57"/>
    </location>
</feature>
<keyword evidence="6" id="KW-1003">Cell membrane</keyword>
<gene>
    <name evidence="19" type="primary">cyoD</name>
    <name evidence="19" type="ORF">FF100_20125</name>
</gene>
<evidence type="ECO:0000256" key="17">
    <source>
        <dbReference type="SAM" id="MobiDB-lite"/>
    </source>
</evidence>
<evidence type="ECO:0000256" key="18">
    <source>
        <dbReference type="SAM" id="Phobius"/>
    </source>
</evidence>
<evidence type="ECO:0000256" key="14">
    <source>
        <dbReference type="ARBA" id="ARBA00030211"/>
    </source>
</evidence>
<keyword evidence="11 18" id="KW-0472">Membrane</keyword>